<keyword evidence="3" id="KW-1185">Reference proteome</keyword>
<evidence type="ECO:0000313" key="2">
    <source>
        <dbReference type="EMBL" id="KAA1131734.1"/>
    </source>
</evidence>
<name>A0A5B0P7V6_PUCGR</name>
<evidence type="ECO:0000313" key="1">
    <source>
        <dbReference type="EMBL" id="KAA1096684.1"/>
    </source>
</evidence>
<sequence length="69" mass="7461">MLTISFKSAGSFNVTNLAILLQLSLQDRYYQIYVGGSSRLGEIRSAALSMFPQSSTQSASLTPQVSKLS</sequence>
<gene>
    <name evidence="1" type="ORF">PGT21_025074</name>
    <name evidence="2" type="ORF">PGTUg99_018333</name>
</gene>
<dbReference type="EMBL" id="VDEP01000102">
    <property type="protein sequence ID" value="KAA1131734.1"/>
    <property type="molecule type" value="Genomic_DNA"/>
</dbReference>
<proteinExistence type="predicted"/>
<dbReference type="EMBL" id="VSWC01000067">
    <property type="protein sequence ID" value="KAA1096684.1"/>
    <property type="molecule type" value="Genomic_DNA"/>
</dbReference>
<comment type="caution">
    <text evidence="1">The sequence shown here is derived from an EMBL/GenBank/DDBJ whole genome shotgun (WGS) entry which is preliminary data.</text>
</comment>
<reference evidence="3 4" key="1">
    <citation type="submission" date="2019-05" db="EMBL/GenBank/DDBJ databases">
        <title>Emergence of the Ug99 lineage of the wheat stem rust pathogen through somatic hybridization.</title>
        <authorList>
            <person name="Li F."/>
            <person name="Upadhyaya N.M."/>
            <person name="Sperschneider J."/>
            <person name="Matny O."/>
            <person name="Nguyen-Phuc H."/>
            <person name="Mago R."/>
            <person name="Raley C."/>
            <person name="Miller M.E."/>
            <person name="Silverstein K.A.T."/>
            <person name="Henningsen E."/>
            <person name="Hirsch C.D."/>
            <person name="Visser B."/>
            <person name="Pretorius Z.A."/>
            <person name="Steffenson B.J."/>
            <person name="Schwessinger B."/>
            <person name="Dodds P.N."/>
            <person name="Figueroa M."/>
        </authorList>
    </citation>
    <scope>NUCLEOTIDE SEQUENCE [LARGE SCALE GENOMIC DNA]</scope>
    <source>
        <strain evidence="1">21-0</strain>
        <strain evidence="2 4">Ug99</strain>
    </source>
</reference>
<accession>A0A5B0P7V6</accession>
<evidence type="ECO:0000313" key="4">
    <source>
        <dbReference type="Proteomes" id="UP000325313"/>
    </source>
</evidence>
<protein>
    <submittedName>
        <fullName evidence="1">Uncharacterized protein</fullName>
    </submittedName>
</protein>
<dbReference type="Proteomes" id="UP000325313">
    <property type="component" value="Unassembled WGS sequence"/>
</dbReference>
<dbReference type="Proteomes" id="UP000324748">
    <property type="component" value="Unassembled WGS sequence"/>
</dbReference>
<organism evidence="1 3">
    <name type="scientific">Puccinia graminis f. sp. tritici</name>
    <dbReference type="NCBI Taxonomy" id="56615"/>
    <lineage>
        <taxon>Eukaryota</taxon>
        <taxon>Fungi</taxon>
        <taxon>Dikarya</taxon>
        <taxon>Basidiomycota</taxon>
        <taxon>Pucciniomycotina</taxon>
        <taxon>Pucciniomycetes</taxon>
        <taxon>Pucciniales</taxon>
        <taxon>Pucciniaceae</taxon>
        <taxon>Puccinia</taxon>
    </lineage>
</organism>
<dbReference type="AlphaFoldDB" id="A0A5B0P7V6"/>
<evidence type="ECO:0000313" key="3">
    <source>
        <dbReference type="Proteomes" id="UP000324748"/>
    </source>
</evidence>